<dbReference type="PANTHER" id="PTHR30570:SF6">
    <property type="entry name" value="PHOSPHATE-BINDING PROTEIN PSTS"/>
    <property type="match status" value="1"/>
</dbReference>
<keyword evidence="2" id="KW-0175">Coiled coil</keyword>
<reference evidence="6 7" key="1">
    <citation type="journal article" date="2019" name="Int. J. Syst. Evol. Microbiol.">
        <title>The Global Catalogue of Microorganisms (GCM) 10K type strain sequencing project: providing services to taxonomists for standard genome sequencing and annotation.</title>
        <authorList>
            <consortium name="The Broad Institute Genomics Platform"/>
            <consortium name="The Broad Institute Genome Sequencing Center for Infectious Disease"/>
            <person name="Wu L."/>
            <person name="Ma J."/>
        </authorList>
    </citation>
    <scope>NUCLEOTIDE SEQUENCE [LARGE SCALE GENOMIC DNA]</scope>
    <source>
        <strain evidence="6 7">JCM 14942</strain>
    </source>
</reference>
<feature type="chain" id="PRO_5046183121" description="PBP domain-containing protein" evidence="4">
    <location>
        <begin position="30"/>
        <end position="494"/>
    </location>
</feature>
<dbReference type="Gene3D" id="3.40.190.10">
    <property type="entry name" value="Periplasmic binding protein-like II"/>
    <property type="match status" value="1"/>
</dbReference>
<protein>
    <recommendedName>
        <fullName evidence="5">PBP domain-containing protein</fullName>
    </recommendedName>
</protein>
<feature type="coiled-coil region" evidence="2">
    <location>
        <begin position="440"/>
        <end position="489"/>
    </location>
</feature>
<dbReference type="PANTHER" id="PTHR30570">
    <property type="entry name" value="PERIPLASMIC PHOSPHATE BINDING COMPONENT OF PHOSPHATE ABC TRANSPORTER"/>
    <property type="match status" value="1"/>
</dbReference>
<evidence type="ECO:0000259" key="5">
    <source>
        <dbReference type="Pfam" id="PF12849"/>
    </source>
</evidence>
<feature type="compositionally biased region" description="Polar residues" evidence="3">
    <location>
        <begin position="95"/>
        <end position="109"/>
    </location>
</feature>
<dbReference type="Gene3D" id="2.60.40.10">
    <property type="entry name" value="Immunoglobulins"/>
    <property type="match status" value="1"/>
</dbReference>
<evidence type="ECO:0000256" key="3">
    <source>
        <dbReference type="SAM" id="MobiDB-lite"/>
    </source>
</evidence>
<sequence length="494" mass="50290">MSVRKTLTAAFAAAVATSAVTLIASPAHAVYNPHPEDSKATPVAADLIGGGSDTTMLSLFNAAKLWNDGAKADYGQTFDVASFAAVPQPAGGTITLPTNGAQNRPNGSSDGKDKLRADANYTDLDFARSSDALKAGAEAESLVAIPFALDTVVMAVSNSTASHAPATLTLDQLKSIYTCTVTNWSALGGTAGTIKPYVPQSGSGTEKFFKSKVITSGDYGACVKDNVSGTPIQEHTDGPVKNDPDAIVPISEGRAGLIPGSTLRLIGGEVAFKRAVYNVVRNGDVSRTDIQRFFGSDGFLCSDGATLAIAQGGLTQLATPADGGACGTNVESTTNFATNDLVETTTTLAGTSTATGISLSAKVSGSSQPTGSVSFYEGETLLKGDVALVSGQATFLVPSPSAGPHTYKAVFAPSNTKYLVSEGTATLTWTAPSTGPSAALVAAQAQLDKAQAKVSKLKKKVKKATGAKKVKAKKKLKKAKKAVKTAKAAVAAAS</sequence>
<evidence type="ECO:0000313" key="7">
    <source>
        <dbReference type="Proteomes" id="UP001500842"/>
    </source>
</evidence>
<feature type="signal peptide" evidence="4">
    <location>
        <begin position="1"/>
        <end position="29"/>
    </location>
</feature>
<dbReference type="InterPro" id="IPR013783">
    <property type="entry name" value="Ig-like_fold"/>
</dbReference>
<dbReference type="InterPro" id="IPR050811">
    <property type="entry name" value="Phosphate_ABC_transporter"/>
</dbReference>
<evidence type="ECO:0000313" key="6">
    <source>
        <dbReference type="EMBL" id="GAA1503183.1"/>
    </source>
</evidence>
<proteinExistence type="predicted"/>
<evidence type="ECO:0000256" key="1">
    <source>
        <dbReference type="ARBA" id="ARBA00022729"/>
    </source>
</evidence>
<feature type="domain" description="PBP" evidence="5">
    <location>
        <begin position="104"/>
        <end position="216"/>
    </location>
</feature>
<dbReference type="EMBL" id="BAAAOR010000002">
    <property type="protein sequence ID" value="GAA1503183.1"/>
    <property type="molecule type" value="Genomic_DNA"/>
</dbReference>
<dbReference type="SUPFAM" id="SSF53850">
    <property type="entry name" value="Periplasmic binding protein-like II"/>
    <property type="match status" value="1"/>
</dbReference>
<dbReference type="Proteomes" id="UP001500842">
    <property type="component" value="Unassembled WGS sequence"/>
</dbReference>
<comment type="caution">
    <text evidence="6">The sequence shown here is derived from an EMBL/GenBank/DDBJ whole genome shotgun (WGS) entry which is preliminary data.</text>
</comment>
<dbReference type="RefSeq" id="WP_344110833.1">
    <property type="nucleotide sequence ID" value="NZ_BAAAOR010000002.1"/>
</dbReference>
<gene>
    <name evidence="6" type="ORF">GCM10009788_03020</name>
</gene>
<keyword evidence="1 4" id="KW-0732">Signal</keyword>
<accession>A0ABN1ZS84</accession>
<evidence type="ECO:0000256" key="2">
    <source>
        <dbReference type="SAM" id="Coils"/>
    </source>
</evidence>
<keyword evidence="7" id="KW-1185">Reference proteome</keyword>
<evidence type="ECO:0000256" key="4">
    <source>
        <dbReference type="SAM" id="SignalP"/>
    </source>
</evidence>
<feature type="region of interest" description="Disordered" evidence="3">
    <location>
        <begin position="93"/>
        <end position="114"/>
    </location>
</feature>
<name>A0ABN1ZS84_9ACTN</name>
<organism evidence="6 7">
    <name type="scientific">Nocardioides humi</name>
    <dbReference type="NCBI Taxonomy" id="449461"/>
    <lineage>
        <taxon>Bacteria</taxon>
        <taxon>Bacillati</taxon>
        <taxon>Actinomycetota</taxon>
        <taxon>Actinomycetes</taxon>
        <taxon>Propionibacteriales</taxon>
        <taxon>Nocardioidaceae</taxon>
        <taxon>Nocardioides</taxon>
    </lineage>
</organism>
<dbReference type="Pfam" id="PF12849">
    <property type="entry name" value="PBP_like_2"/>
    <property type="match status" value="1"/>
</dbReference>
<dbReference type="InterPro" id="IPR024370">
    <property type="entry name" value="PBP_domain"/>
</dbReference>